<dbReference type="Pfam" id="PF13646">
    <property type="entry name" value="HEAT_2"/>
    <property type="match status" value="2"/>
</dbReference>
<keyword evidence="1" id="KW-0042">Antenna complex</keyword>
<dbReference type="GO" id="GO:0016491">
    <property type="term" value="F:oxidoreductase activity"/>
    <property type="evidence" value="ECO:0007669"/>
    <property type="project" value="TreeGrafter"/>
</dbReference>
<dbReference type="EMBL" id="JADOES010000033">
    <property type="protein sequence ID" value="MBT9316805.1"/>
    <property type="molecule type" value="Genomic_DNA"/>
</dbReference>
<comment type="caution">
    <text evidence="3">The sequence shown here is derived from an EMBL/GenBank/DDBJ whole genome shotgun (WGS) entry which is preliminary data.</text>
</comment>
<gene>
    <name evidence="3" type="ORF">IXB50_15360</name>
</gene>
<dbReference type="PANTHER" id="PTHR12697">
    <property type="entry name" value="PBS LYASE HEAT-LIKE PROTEIN"/>
    <property type="match status" value="1"/>
</dbReference>
<dbReference type="GO" id="GO:0030089">
    <property type="term" value="C:phycobilisome"/>
    <property type="evidence" value="ECO:0007669"/>
    <property type="project" value="UniProtKB-KW"/>
</dbReference>
<organism evidence="3 4">
    <name type="scientific">Leptothoe spongobia TAU-MAC 1115</name>
    <dbReference type="NCBI Taxonomy" id="1967444"/>
    <lineage>
        <taxon>Bacteria</taxon>
        <taxon>Bacillati</taxon>
        <taxon>Cyanobacteriota</taxon>
        <taxon>Cyanophyceae</taxon>
        <taxon>Nodosilineales</taxon>
        <taxon>Cymatolegaceae</taxon>
        <taxon>Leptothoe</taxon>
        <taxon>Leptothoe spongobia</taxon>
    </lineage>
</organism>
<evidence type="ECO:0000313" key="4">
    <source>
        <dbReference type="Proteomes" id="UP000717364"/>
    </source>
</evidence>
<evidence type="ECO:0000313" key="3">
    <source>
        <dbReference type="EMBL" id="MBT9316805.1"/>
    </source>
</evidence>
<keyword evidence="2" id="KW-0605">Phycobilisome</keyword>
<sequence length="283" mass="30321">MSDAAPHNPDGKPLTVDQALININQVADKGLRYYAAWWLGKMRSNQPEAVDALLLALEDATDRSPDGGYPLRRNAARALGKIGQNDTRVVPALVTCLGCDDYYVRETAAQALESLNDSAAVPALVALLDGSVEAAVQVPGKPHLVQPYNAILEALGTLADGEVVPIIEPFLGHEVPQVRNAAARAMYQITEEAQYAERLVTVLSHDQLQLRRAALMDLGAIGYLAGADAIANTLAENSMKLIALKGVLEHQLTDQAGQNQAEQQPVSLSADSRRVMTLMDGLL</sequence>
<dbReference type="SUPFAM" id="SSF48371">
    <property type="entry name" value="ARM repeat"/>
    <property type="match status" value="1"/>
</dbReference>
<dbReference type="SMART" id="SM00567">
    <property type="entry name" value="EZ_HEAT"/>
    <property type="match status" value="6"/>
</dbReference>
<protein>
    <submittedName>
        <fullName evidence="3">HEAT repeat domain-containing protein</fullName>
    </submittedName>
</protein>
<dbReference type="PANTHER" id="PTHR12697:SF5">
    <property type="entry name" value="DEOXYHYPUSINE HYDROXYLASE"/>
    <property type="match status" value="1"/>
</dbReference>
<accession>A0A947DH56</accession>
<evidence type="ECO:0000256" key="1">
    <source>
        <dbReference type="ARBA" id="ARBA00022549"/>
    </source>
</evidence>
<dbReference type="RefSeq" id="WP_215609871.1">
    <property type="nucleotide sequence ID" value="NZ_JADOES010000033.1"/>
</dbReference>
<dbReference type="Proteomes" id="UP000717364">
    <property type="component" value="Unassembled WGS sequence"/>
</dbReference>
<name>A0A947DH56_9CYAN</name>
<dbReference type="AlphaFoldDB" id="A0A947DH56"/>
<dbReference type="InterPro" id="IPR004155">
    <property type="entry name" value="PBS_lyase_HEAT"/>
</dbReference>
<reference evidence="3" key="1">
    <citation type="submission" date="2020-11" db="EMBL/GenBank/DDBJ databases">
        <authorList>
            <person name="Konstantinou D."/>
            <person name="Gkelis S."/>
            <person name="Popin R."/>
            <person name="Fewer D."/>
            <person name="Sivonen K."/>
        </authorList>
    </citation>
    <scope>NUCLEOTIDE SEQUENCE</scope>
    <source>
        <strain evidence="3">TAU-MAC 1115</strain>
    </source>
</reference>
<keyword evidence="4" id="KW-1185">Reference proteome</keyword>
<dbReference type="InterPro" id="IPR011989">
    <property type="entry name" value="ARM-like"/>
</dbReference>
<reference evidence="3" key="2">
    <citation type="journal article" date="2021" name="Mar. Drugs">
        <title>Genome Reduction and Secondary Metabolism of the Marine Sponge-Associated Cyanobacterium Leptothoe.</title>
        <authorList>
            <person name="Konstantinou D."/>
            <person name="Popin R.V."/>
            <person name="Fewer D.P."/>
            <person name="Sivonen K."/>
            <person name="Gkelis S."/>
        </authorList>
    </citation>
    <scope>NUCLEOTIDE SEQUENCE</scope>
    <source>
        <strain evidence="3">TAU-MAC 1115</strain>
    </source>
</reference>
<proteinExistence type="predicted"/>
<dbReference type="InterPro" id="IPR016024">
    <property type="entry name" value="ARM-type_fold"/>
</dbReference>
<dbReference type="Pfam" id="PF03130">
    <property type="entry name" value="HEAT_PBS"/>
    <property type="match status" value="1"/>
</dbReference>
<dbReference type="Gene3D" id="1.25.10.10">
    <property type="entry name" value="Leucine-rich Repeat Variant"/>
    <property type="match status" value="2"/>
</dbReference>
<evidence type="ECO:0000256" key="2">
    <source>
        <dbReference type="ARBA" id="ARBA00022738"/>
    </source>
</evidence>